<organism evidence="1">
    <name type="scientific">Rhodosorus marinus</name>
    <dbReference type="NCBI Taxonomy" id="101924"/>
    <lineage>
        <taxon>Eukaryota</taxon>
        <taxon>Rhodophyta</taxon>
        <taxon>Stylonematophyceae</taxon>
        <taxon>Stylonematales</taxon>
        <taxon>Stylonemataceae</taxon>
        <taxon>Rhodosorus</taxon>
    </lineage>
</organism>
<accession>A0A7S0BII7</accession>
<sequence>MVPATRGSVSEADNRLSDFSLHPVFRGEDDTALYTIETLSLPSRDIPRYERAQGYSRSLGEATEDERRCISAVFARVLEGLAMDVALASSTEAAPKFGLHS</sequence>
<gene>
    <name evidence="1" type="ORF">RMAR0315_LOCUS3526</name>
</gene>
<name>A0A7S0BII7_9RHOD</name>
<reference evidence="1" key="1">
    <citation type="submission" date="2021-01" db="EMBL/GenBank/DDBJ databases">
        <authorList>
            <person name="Corre E."/>
            <person name="Pelletier E."/>
            <person name="Niang G."/>
            <person name="Scheremetjew M."/>
            <person name="Finn R."/>
            <person name="Kale V."/>
            <person name="Holt S."/>
            <person name="Cochrane G."/>
            <person name="Meng A."/>
            <person name="Brown T."/>
            <person name="Cohen L."/>
        </authorList>
    </citation>
    <scope>NUCLEOTIDE SEQUENCE</scope>
    <source>
        <strain evidence="1">UTEX LB 2760</strain>
    </source>
</reference>
<protein>
    <submittedName>
        <fullName evidence="1">Uncharacterized protein</fullName>
    </submittedName>
</protein>
<evidence type="ECO:0000313" key="1">
    <source>
        <dbReference type="EMBL" id="CAD8393541.1"/>
    </source>
</evidence>
<dbReference type="AlphaFoldDB" id="A0A7S0BII7"/>
<proteinExistence type="predicted"/>
<dbReference type="EMBL" id="HBEK01006322">
    <property type="protein sequence ID" value="CAD8393541.1"/>
    <property type="molecule type" value="Transcribed_RNA"/>
</dbReference>